<keyword evidence="4" id="KW-1185">Reference proteome</keyword>
<reference evidence="3 4" key="1">
    <citation type="journal article" date="2017" name="Genome Announc.">
        <title>Genome sequence of the saprophytic ascomycete Epicoccum nigrum ICMP 19927 strain isolated from New Zealand.</title>
        <authorList>
            <person name="Fokin M."/>
            <person name="Fleetwood D."/>
            <person name="Weir B.S."/>
            <person name="Villas-Boas S.G."/>
        </authorList>
    </citation>
    <scope>NUCLEOTIDE SEQUENCE [LARGE SCALE GENOMIC DNA]</scope>
    <source>
        <strain evidence="3 4">ICMP 19927</strain>
    </source>
</reference>
<dbReference type="Proteomes" id="UP000193240">
    <property type="component" value="Unassembled WGS sequence"/>
</dbReference>
<sequence length="704" mass="79718">MNGFIHEEIDLQGHSFRLLRLCKANFGTVRCELFHAHLDDDSIIEYEALSYTWEESHKPYNIVVNGRMMPVTRNLSMALRNLRYPHQDRILWIDAICIDQTNDKERGHQVGQMTAIYRKAEQVLVWLGLATPETNSIFDYMNRFEKESYRFACRNWKPSDERWRGIKYSLHSPEEDVKTALTADEYEGIEDLLSRSWFERVWVIQEVANARAARMMCGGKSVLAGTFALFPYLLDITPNQHCQAILDVMPGPTRKHSWWTRKHDLNTLLLRFKGSKASDPRDKIYALLGIASDRSTTNFPSPEYEKTEVEVVQDITNFLIGTQIGQKETPYLPHWTLEEFLQRLEHLFDSACIQAAIRGDTATVGSLLDAGKADPNFKNEEDMTPLLLAAEKGHELIVRRLLNTIDVDVNFKNKKGQTALSLAAKNGHWHIFNLLRKRDVLEEGRHDMKIQNGHDQTPLIPAAQKGEEEGILDTQIVDAELKDAPGWSPLRSSAITGQRAIADTLREVQQAGAPTSAHRDVLKTETEFIDKRLINHKLHGLGRSQRQLAPLAIAAQCFDDTFFQLLLGVLAVDTGKTYIHEQLLIVWAAKHHRTTTVKMVLDTIKADITLQDTWAWDLLQSAVLDQDRLTISLLLATGQAGAVFKSHANRAGHKMLEEAINKRDEAIIDELLSSEKIGSPVASADDVESLVRSLEEYYASASAV</sequence>
<dbReference type="OMA" id="KHIAING"/>
<name>A0A1Y2LNN8_EPING</name>
<dbReference type="PANTHER" id="PTHR24148">
    <property type="entry name" value="ANKYRIN REPEAT DOMAIN-CONTAINING PROTEIN 39 HOMOLOG-RELATED"/>
    <property type="match status" value="1"/>
</dbReference>
<dbReference type="InterPro" id="IPR036770">
    <property type="entry name" value="Ankyrin_rpt-contain_sf"/>
</dbReference>
<dbReference type="InParanoid" id="A0A1Y2LNN8"/>
<evidence type="ECO:0000313" key="4">
    <source>
        <dbReference type="Proteomes" id="UP000193240"/>
    </source>
</evidence>
<dbReference type="SUPFAM" id="SSF48403">
    <property type="entry name" value="Ankyrin repeat"/>
    <property type="match status" value="1"/>
</dbReference>
<dbReference type="Pfam" id="PF12796">
    <property type="entry name" value="Ank_2"/>
    <property type="match status" value="1"/>
</dbReference>
<protein>
    <recommendedName>
        <fullName evidence="2">Heterokaryon incompatibility domain-containing protein</fullName>
    </recommendedName>
</protein>
<dbReference type="EMBL" id="KZ107855">
    <property type="protein sequence ID" value="OSS45162.1"/>
    <property type="molecule type" value="Genomic_DNA"/>
</dbReference>
<gene>
    <name evidence="3" type="ORF">B5807_09092</name>
</gene>
<accession>A0A1Y2LNN8</accession>
<dbReference type="InterPro" id="IPR010730">
    <property type="entry name" value="HET"/>
</dbReference>
<keyword evidence="1" id="KW-0040">ANK repeat</keyword>
<evidence type="ECO:0000313" key="3">
    <source>
        <dbReference type="EMBL" id="OSS45162.1"/>
    </source>
</evidence>
<dbReference type="PROSITE" id="PS50088">
    <property type="entry name" value="ANK_REPEAT"/>
    <property type="match status" value="1"/>
</dbReference>
<dbReference type="InterPro" id="IPR052895">
    <property type="entry name" value="HetReg/Transcr_Mod"/>
</dbReference>
<evidence type="ECO:0000259" key="2">
    <source>
        <dbReference type="Pfam" id="PF06985"/>
    </source>
</evidence>
<dbReference type="PANTHER" id="PTHR24148:SF78">
    <property type="entry name" value="HETEROKARYON INCOMPATIBILITY DOMAIN-CONTAINING PROTEIN"/>
    <property type="match status" value="1"/>
</dbReference>
<evidence type="ECO:0000256" key="1">
    <source>
        <dbReference type="PROSITE-ProRule" id="PRU00023"/>
    </source>
</evidence>
<dbReference type="InterPro" id="IPR002110">
    <property type="entry name" value="Ankyrin_rpt"/>
</dbReference>
<dbReference type="SMART" id="SM00248">
    <property type="entry name" value="ANK"/>
    <property type="match status" value="4"/>
</dbReference>
<dbReference type="AlphaFoldDB" id="A0A1Y2LNN8"/>
<dbReference type="Gene3D" id="1.25.40.20">
    <property type="entry name" value="Ankyrin repeat-containing domain"/>
    <property type="match status" value="2"/>
</dbReference>
<dbReference type="Pfam" id="PF06985">
    <property type="entry name" value="HET"/>
    <property type="match status" value="1"/>
</dbReference>
<organism evidence="3 4">
    <name type="scientific">Epicoccum nigrum</name>
    <name type="common">Soil fungus</name>
    <name type="synonym">Epicoccum purpurascens</name>
    <dbReference type="NCBI Taxonomy" id="105696"/>
    <lineage>
        <taxon>Eukaryota</taxon>
        <taxon>Fungi</taxon>
        <taxon>Dikarya</taxon>
        <taxon>Ascomycota</taxon>
        <taxon>Pezizomycotina</taxon>
        <taxon>Dothideomycetes</taxon>
        <taxon>Pleosporomycetidae</taxon>
        <taxon>Pleosporales</taxon>
        <taxon>Pleosporineae</taxon>
        <taxon>Didymellaceae</taxon>
        <taxon>Epicoccum</taxon>
    </lineage>
</organism>
<feature type="repeat" description="ANK" evidence="1">
    <location>
        <begin position="381"/>
        <end position="414"/>
    </location>
</feature>
<dbReference type="STRING" id="105696.A0A1Y2LNN8"/>
<proteinExistence type="predicted"/>
<feature type="domain" description="Heterokaryon incompatibility" evidence="2">
    <location>
        <begin position="46"/>
        <end position="206"/>
    </location>
</feature>